<accession>A0AAW9QUQ1</accession>
<evidence type="ECO:0000313" key="1">
    <source>
        <dbReference type="EMBL" id="MEG3437106.1"/>
    </source>
</evidence>
<name>A0AAW9QUQ1_9CHRO</name>
<organism evidence="1 2">
    <name type="scientific">Pannus brasiliensis CCIBt3594</name>
    <dbReference type="NCBI Taxonomy" id="1427578"/>
    <lineage>
        <taxon>Bacteria</taxon>
        <taxon>Bacillati</taxon>
        <taxon>Cyanobacteriota</taxon>
        <taxon>Cyanophyceae</taxon>
        <taxon>Oscillatoriophycideae</taxon>
        <taxon>Chroococcales</taxon>
        <taxon>Microcystaceae</taxon>
        <taxon>Pannus</taxon>
    </lineage>
</organism>
<reference evidence="1 2" key="1">
    <citation type="submission" date="2024-01" db="EMBL/GenBank/DDBJ databases">
        <title>Genomic insights into the taxonomy and metabolism of the cyanobacterium Pannus brasiliensis CCIBt3594.</title>
        <authorList>
            <person name="Machado M."/>
            <person name="Botero N.B."/>
            <person name="Andreote A.P.D."/>
            <person name="Feitosa A.M.T."/>
            <person name="Popin R."/>
            <person name="Sivonen K."/>
            <person name="Fiore M.F."/>
        </authorList>
    </citation>
    <scope>NUCLEOTIDE SEQUENCE [LARGE SCALE GENOMIC DNA]</scope>
    <source>
        <strain evidence="1 2">CCIBt3594</strain>
    </source>
</reference>
<evidence type="ECO:0000313" key="2">
    <source>
        <dbReference type="Proteomes" id="UP001328733"/>
    </source>
</evidence>
<gene>
    <name evidence="1" type="ORF">V0288_08250</name>
</gene>
<dbReference type="Gene3D" id="1.10.1070.20">
    <property type="match status" value="1"/>
</dbReference>
<sequence>MTIFPIIEVPPDAAAGTEPMGTKEKFWLDDSLSGRKYLCKKARSNRGEDWAEKIAAELCGLLKLPSASYDLAVYRGERQVISPSFVPEAGALIAGNEILARIIENYPQDSQNPKQHTLDNVFRAIEEEISELPPNWASPDERIGKPADVFVGYLLLDAWIGNTDRHHENWACIRWQGRVYLAPTYDHGSCLGRELEDKVRAERLQTKDRNRTVRVYVEKCQSCLYDRIEDKKPLKTFDAFTLAARKYPSAARAWLRLLGEISAENTLTLLERVPKERITPIAIEFAQAILKINRDRLLAFGETL</sequence>
<comment type="caution">
    <text evidence="1">The sequence shown here is derived from an EMBL/GenBank/DDBJ whole genome shotgun (WGS) entry which is preliminary data.</text>
</comment>
<dbReference type="RefSeq" id="WP_332864586.1">
    <property type="nucleotide sequence ID" value="NZ_JBAFSM010000012.1"/>
</dbReference>
<dbReference type="Proteomes" id="UP001328733">
    <property type="component" value="Unassembled WGS sequence"/>
</dbReference>
<dbReference type="AlphaFoldDB" id="A0AAW9QUQ1"/>
<keyword evidence="2" id="KW-1185">Reference proteome</keyword>
<proteinExistence type="predicted"/>
<dbReference type="EMBL" id="JBAFSM010000012">
    <property type="protein sequence ID" value="MEG3437106.1"/>
    <property type="molecule type" value="Genomic_DNA"/>
</dbReference>
<protein>
    <submittedName>
        <fullName evidence="1">HipA-like protein</fullName>
    </submittedName>
</protein>